<dbReference type="InterPro" id="IPR002372">
    <property type="entry name" value="PQQ_rpt_dom"/>
</dbReference>
<dbReference type="GO" id="GO:0008876">
    <property type="term" value="F:quinoprotein glucose dehydrogenase activity"/>
    <property type="evidence" value="ECO:0007669"/>
    <property type="project" value="TreeGrafter"/>
</dbReference>
<evidence type="ECO:0000313" key="6">
    <source>
        <dbReference type="Proteomes" id="UP000320404"/>
    </source>
</evidence>
<sequence length="558" mass="61092">EINGVLYANIANTRNVVALDATSGQVLWLYRYDEGDRYDEAPRKGPGRGVAFYGNGDKQRVIDISPGYQMVSLDAATGVPDPDFGDNGVVDLFVGLRNADDPRFPYPDIGISAPPFIMNDVIVVGAAHRTGGRPRAKYNTKGDIRGFDVHTGELLWTFHTIPAAGEYGYESWLSGNDVTGNSGVWAPISGDAELGHVYLPVEDPTGDYYGGDRHGDNLFSSGIVAVDVRTGERQWHYQFIHHDIWDWDVPNAPIIADLPNRRKIVMSVTKQAWIYAFDRLTGEPIWPIVERPVPQGDVPGEWYSPTQPFPTHPAPFDRQGFTEDDLIDYTPELRAMALEAVQDFRLSETIYTPPSLQDHPDGTRGLLSLPSSTGGANWEHSAFDPETGIVYVPSRTQLQVLALAKNPDSDIDLSQGFGVRAPRIQGLEIVKPPYGRVTAIDMNSGEHLWMIANADTPERIKNHPLLEGVDVPRTGIPTRSGVLATKTLLFVGEGTGGAGASPIFRAINKDTGEIIFELDLPDNQTGLPFTYEHDGKQYLAMFVGGSGSPARLVAYALP</sequence>
<dbReference type="Proteomes" id="UP000320404">
    <property type="component" value="Unassembled WGS sequence"/>
</dbReference>
<evidence type="ECO:0000256" key="1">
    <source>
        <dbReference type="ARBA" id="ARBA00001931"/>
    </source>
</evidence>
<feature type="non-terminal residue" evidence="5">
    <location>
        <position position="1"/>
    </location>
</feature>
<dbReference type="AlphaFoldDB" id="A0A520RVN9"/>
<protein>
    <submittedName>
        <fullName evidence="5">Pyrroloquinoline quinone-dependent dehydrogenase</fullName>
    </submittedName>
</protein>
<evidence type="ECO:0000256" key="2">
    <source>
        <dbReference type="ARBA" id="ARBA00008156"/>
    </source>
</evidence>
<comment type="cofactor">
    <cofactor evidence="1">
        <name>pyrroloquinoline quinone</name>
        <dbReference type="ChEBI" id="CHEBI:58442"/>
    </cofactor>
</comment>
<reference evidence="5 6" key="1">
    <citation type="submission" date="2019-02" db="EMBL/GenBank/DDBJ databases">
        <title>Prokaryotic population dynamics and viral predation in marine succession experiment using metagenomics: the confinement effect.</title>
        <authorList>
            <person name="Haro-Moreno J.M."/>
            <person name="Rodriguez-Valera F."/>
            <person name="Lopez-Perez M."/>
        </authorList>
    </citation>
    <scope>NUCLEOTIDE SEQUENCE [LARGE SCALE GENOMIC DNA]</scope>
    <source>
        <strain evidence="5">MED-G158</strain>
    </source>
</reference>
<accession>A0A520RVN9</accession>
<dbReference type="EMBL" id="SHAH01000106">
    <property type="protein sequence ID" value="RZO74302.1"/>
    <property type="molecule type" value="Genomic_DNA"/>
</dbReference>
<dbReference type="PANTHER" id="PTHR32303">
    <property type="entry name" value="QUINOPROTEIN ALCOHOL DEHYDROGENASE (CYTOCHROME C)"/>
    <property type="match status" value="1"/>
</dbReference>
<proteinExistence type="inferred from homology"/>
<gene>
    <name evidence="5" type="ORF">EVA69_06110</name>
</gene>
<dbReference type="InterPro" id="IPR011047">
    <property type="entry name" value="Quinoprotein_ADH-like_sf"/>
</dbReference>
<comment type="similarity">
    <text evidence="2">Belongs to the bacterial PQQ dehydrogenase family.</text>
</comment>
<dbReference type="SUPFAM" id="SSF50998">
    <property type="entry name" value="Quinoprotein alcohol dehydrogenase-like"/>
    <property type="match status" value="1"/>
</dbReference>
<comment type="caution">
    <text evidence="5">The sequence shown here is derived from an EMBL/GenBank/DDBJ whole genome shotgun (WGS) entry which is preliminary data.</text>
</comment>
<organism evidence="5 6">
    <name type="scientific">OM182 bacterium</name>
    <dbReference type="NCBI Taxonomy" id="2510334"/>
    <lineage>
        <taxon>Bacteria</taxon>
        <taxon>Pseudomonadati</taxon>
        <taxon>Pseudomonadota</taxon>
        <taxon>Gammaproteobacteria</taxon>
        <taxon>OMG group</taxon>
        <taxon>OM182 clade</taxon>
    </lineage>
</organism>
<evidence type="ECO:0000313" key="5">
    <source>
        <dbReference type="EMBL" id="RZO74302.1"/>
    </source>
</evidence>
<evidence type="ECO:0000256" key="3">
    <source>
        <dbReference type="ARBA" id="ARBA00023002"/>
    </source>
</evidence>
<evidence type="ECO:0000259" key="4">
    <source>
        <dbReference type="Pfam" id="PF01011"/>
    </source>
</evidence>
<name>A0A520RVN9_9GAMM</name>
<feature type="domain" description="Pyrrolo-quinoline quinone repeat" evidence="4">
    <location>
        <begin position="2"/>
        <end position="538"/>
    </location>
</feature>
<dbReference type="PANTHER" id="PTHR32303:SF4">
    <property type="entry name" value="QUINOPROTEIN GLUCOSE DEHYDROGENASE"/>
    <property type="match status" value="1"/>
</dbReference>
<dbReference type="Gene3D" id="2.140.10.10">
    <property type="entry name" value="Quinoprotein alcohol dehydrogenase-like superfamily"/>
    <property type="match status" value="2"/>
</dbReference>
<keyword evidence="3" id="KW-0560">Oxidoreductase</keyword>
<dbReference type="Pfam" id="PF01011">
    <property type="entry name" value="PQQ"/>
    <property type="match status" value="1"/>
</dbReference>